<dbReference type="EMBL" id="SJCY01000009">
    <property type="protein sequence ID" value="TDG35477.1"/>
    <property type="molecule type" value="Genomic_DNA"/>
</dbReference>
<evidence type="ECO:0008006" key="3">
    <source>
        <dbReference type="Google" id="ProtNLM"/>
    </source>
</evidence>
<dbReference type="OrthoDB" id="966005at2"/>
<dbReference type="Proteomes" id="UP000295668">
    <property type="component" value="Unassembled WGS sequence"/>
</dbReference>
<keyword evidence="2" id="KW-1185">Reference proteome</keyword>
<organism evidence="1 2">
    <name type="scientific">Pedobacter changchengzhani</name>
    <dbReference type="NCBI Taxonomy" id="2529274"/>
    <lineage>
        <taxon>Bacteria</taxon>
        <taxon>Pseudomonadati</taxon>
        <taxon>Bacteroidota</taxon>
        <taxon>Sphingobacteriia</taxon>
        <taxon>Sphingobacteriales</taxon>
        <taxon>Sphingobacteriaceae</taxon>
        <taxon>Pedobacter</taxon>
    </lineage>
</organism>
<comment type="caution">
    <text evidence="1">The sequence shown here is derived from an EMBL/GenBank/DDBJ whole genome shotgun (WGS) entry which is preliminary data.</text>
</comment>
<sequence length="183" mass="20771">MKIIYILLLLSWPTVVLSQNLIRKNTINVELGGNAVFYSINYERLIKLSANVKLSPRVGVMYLPLSHIKSNRDYGNINIPIELNGFWARNSESKNFPEIGLGLTFISLKDGYTLNNAGVEQSNYKMGRVALVRAGYRHQKPEGGLMYRAGVLVRLTQDDFSRSRVGDDLFYKIWPGFSIGYTF</sequence>
<proteinExistence type="predicted"/>
<evidence type="ECO:0000313" key="2">
    <source>
        <dbReference type="Proteomes" id="UP000295668"/>
    </source>
</evidence>
<dbReference type="RefSeq" id="WP_133263093.1">
    <property type="nucleotide sequence ID" value="NZ_SJCY01000009.1"/>
</dbReference>
<dbReference type="AlphaFoldDB" id="A0A4R5MIM1"/>
<protein>
    <recommendedName>
        <fullName evidence="3">DUF3575 domain-containing protein</fullName>
    </recommendedName>
</protein>
<reference evidence="1 2" key="1">
    <citation type="submission" date="2019-02" db="EMBL/GenBank/DDBJ databases">
        <title>Pedobacter sp. nov., a novel speices isolated from soil of pinguins habitat in Antarcitica.</title>
        <authorList>
            <person name="He R.-H."/>
        </authorList>
    </citation>
    <scope>NUCLEOTIDE SEQUENCE [LARGE SCALE GENOMIC DNA]</scope>
    <source>
        <strain evidence="1 2">E01020</strain>
    </source>
</reference>
<evidence type="ECO:0000313" key="1">
    <source>
        <dbReference type="EMBL" id="TDG35477.1"/>
    </source>
</evidence>
<gene>
    <name evidence="1" type="ORF">EZJ43_12680</name>
</gene>
<name>A0A4R5MIM1_9SPHI</name>
<accession>A0A4R5MIM1</accession>